<evidence type="ECO:0000313" key="2">
    <source>
        <dbReference type="EMBL" id="KAA8786531.1"/>
    </source>
</evidence>
<comment type="caution">
    <text evidence="2">The sequence shown here is derived from an EMBL/GenBank/DDBJ whole genome shotgun (WGS) entry which is preliminary data.</text>
</comment>
<dbReference type="OrthoDB" id="2923612at2"/>
<organism evidence="2 3">
    <name type="scientific">Paenibacillus amylolyticus</name>
    <dbReference type="NCBI Taxonomy" id="1451"/>
    <lineage>
        <taxon>Bacteria</taxon>
        <taxon>Bacillati</taxon>
        <taxon>Bacillota</taxon>
        <taxon>Bacilli</taxon>
        <taxon>Bacillales</taxon>
        <taxon>Paenibacillaceae</taxon>
        <taxon>Paenibacillus</taxon>
    </lineage>
</organism>
<dbReference type="EMBL" id="RIAS01000014">
    <property type="protein sequence ID" value="KAA8786531.1"/>
    <property type="molecule type" value="Genomic_DNA"/>
</dbReference>
<evidence type="ECO:0000313" key="3">
    <source>
        <dbReference type="Proteomes" id="UP000323664"/>
    </source>
</evidence>
<reference evidence="2 3" key="1">
    <citation type="journal article" date="2019" name="J. Ind. Microbiol. Biotechnol.">
        <title>Paenibacillus amylolyticus 27C64 has a diverse set of carbohydrate-active enzymes and complete pectin deconstruction system.</title>
        <authorList>
            <person name="Keggi C."/>
            <person name="Doran-Peterson J."/>
        </authorList>
    </citation>
    <scope>NUCLEOTIDE SEQUENCE [LARGE SCALE GENOMIC DNA]</scope>
    <source>
        <strain evidence="2 3">27C64</strain>
    </source>
</reference>
<proteinExistence type="predicted"/>
<feature type="region of interest" description="Disordered" evidence="1">
    <location>
        <begin position="122"/>
        <end position="159"/>
    </location>
</feature>
<accession>A0A5M9WY45</accession>
<dbReference type="Proteomes" id="UP000323664">
    <property type="component" value="Unassembled WGS sequence"/>
</dbReference>
<sequence length="306" mass="33171">MTYAFTIEPPEYYSLENEPELIAKCQEWGLISAKATKLKTFYYKGNGLNLPCTILGFVDHMTAVIELDHGQKHCIHPSYLKEMQASGYSTRGLSGAGAETGTEQGYAEQSNGIAAVDEVEEPATAAGVKPKTAKAPDPAETSAQDGSPAELVDPEDDMDGLDSFSELKGDPDGLVEEYIGPQAGNNANATSETKPKTKAAPKTKAVKIDLPEGKVKMSGVVKEFTTVPNHFSDNDDEVIIYESVTITEPDVIEVGEAWSSHSATMKKQELEVGDVLTFEAKIIKKKLTRNPVPYKINNPSKIQKED</sequence>
<evidence type="ECO:0000256" key="1">
    <source>
        <dbReference type="SAM" id="MobiDB-lite"/>
    </source>
</evidence>
<name>A0A5M9WY45_PAEAM</name>
<dbReference type="AlphaFoldDB" id="A0A5M9WY45"/>
<gene>
    <name evidence="2" type="ORF">EC604_22120</name>
</gene>
<dbReference type="RefSeq" id="WP_123066229.1">
    <property type="nucleotide sequence ID" value="NZ_RIAS01000014.1"/>
</dbReference>
<protein>
    <submittedName>
        <fullName evidence="2">Uncharacterized protein</fullName>
    </submittedName>
</protein>